<dbReference type="OrthoDB" id="9776053at2"/>
<proteinExistence type="predicted"/>
<evidence type="ECO:0000259" key="6">
    <source>
        <dbReference type="Pfam" id="PF23914"/>
    </source>
</evidence>
<keyword evidence="2" id="KW-0677">Repeat</keyword>
<name>A0A1R4H4A2_9GAMM</name>
<evidence type="ECO:0000313" key="8">
    <source>
        <dbReference type="Proteomes" id="UP000195667"/>
    </source>
</evidence>
<dbReference type="InterPro" id="IPR011990">
    <property type="entry name" value="TPR-like_helical_dom_sf"/>
</dbReference>
<evidence type="ECO:0000256" key="2">
    <source>
        <dbReference type="ARBA" id="ARBA00022737"/>
    </source>
</evidence>
<dbReference type="GO" id="GO:0017004">
    <property type="term" value="P:cytochrome complex assembly"/>
    <property type="evidence" value="ECO:0007669"/>
    <property type="project" value="UniProtKB-KW"/>
</dbReference>
<evidence type="ECO:0000256" key="1">
    <source>
        <dbReference type="ARBA" id="ARBA00004196"/>
    </source>
</evidence>
<dbReference type="EMBL" id="FUKI01000080">
    <property type="protein sequence ID" value="SJM91072.1"/>
    <property type="molecule type" value="Genomic_DNA"/>
</dbReference>
<dbReference type="InterPro" id="IPR056412">
    <property type="entry name" value="Ig_CycH"/>
</dbReference>
<keyword evidence="8" id="KW-1185">Reference proteome</keyword>
<dbReference type="Pfam" id="PF23892">
    <property type="entry name" value="Ig_CycH"/>
    <property type="match status" value="1"/>
</dbReference>
<evidence type="ECO:0000256" key="4">
    <source>
        <dbReference type="ARBA" id="ARBA00022803"/>
    </source>
</evidence>
<comment type="subcellular location">
    <subcellularLocation>
        <location evidence="1">Cell envelope</location>
    </subcellularLocation>
</comment>
<keyword evidence="4" id="KW-0802">TPR repeat</keyword>
<protein>
    <submittedName>
        <fullName evidence="7">Cytochrome c-type biogenesis protein CcmI</fullName>
    </submittedName>
</protein>
<evidence type="ECO:0000259" key="5">
    <source>
        <dbReference type="Pfam" id="PF23892"/>
    </source>
</evidence>
<dbReference type="Proteomes" id="UP000195667">
    <property type="component" value="Unassembled WGS sequence"/>
</dbReference>
<accession>A0A1R4H4A2</accession>
<dbReference type="Gene3D" id="1.25.40.10">
    <property type="entry name" value="Tetratricopeptide repeat domain"/>
    <property type="match status" value="1"/>
</dbReference>
<dbReference type="Pfam" id="PF23914">
    <property type="entry name" value="TPR_CcmH_CycH"/>
    <property type="match status" value="1"/>
</dbReference>
<dbReference type="NCBIfam" id="TIGR03142">
    <property type="entry name" value="cytochro_ccmI"/>
    <property type="match status" value="1"/>
</dbReference>
<organism evidence="7 8">
    <name type="scientific">Crenothrix polyspora</name>
    <dbReference type="NCBI Taxonomy" id="360316"/>
    <lineage>
        <taxon>Bacteria</taxon>
        <taxon>Pseudomonadati</taxon>
        <taxon>Pseudomonadota</taxon>
        <taxon>Gammaproteobacteria</taxon>
        <taxon>Methylococcales</taxon>
        <taxon>Crenotrichaceae</taxon>
        <taxon>Crenothrix</taxon>
    </lineage>
</organism>
<reference evidence="8" key="1">
    <citation type="submission" date="2017-02" db="EMBL/GenBank/DDBJ databases">
        <authorList>
            <person name="Daims H."/>
        </authorList>
    </citation>
    <scope>NUCLEOTIDE SEQUENCE [LARGE SCALE GENOMIC DNA]</scope>
</reference>
<dbReference type="InterPro" id="IPR056413">
    <property type="entry name" value="TPR_CcmH_CycH"/>
</dbReference>
<evidence type="ECO:0000313" key="7">
    <source>
        <dbReference type="EMBL" id="SJM91072.1"/>
    </source>
</evidence>
<dbReference type="PANTHER" id="PTHR47870">
    <property type="entry name" value="CYTOCHROME C-TYPE BIOGENESIS PROTEIN CCMH"/>
    <property type="match status" value="1"/>
</dbReference>
<dbReference type="PANTHER" id="PTHR47870:SF1">
    <property type="entry name" value="CYTOCHROME C-TYPE BIOGENESIS PROTEIN CCMH"/>
    <property type="match status" value="1"/>
</dbReference>
<feature type="domain" description="Cytochrome c-type biogenesis protein H Ig-like" evidence="5">
    <location>
        <begin position="304"/>
        <end position="411"/>
    </location>
</feature>
<evidence type="ECO:0000256" key="3">
    <source>
        <dbReference type="ARBA" id="ARBA00022748"/>
    </source>
</evidence>
<sequence length="415" mass="44794">MSVFLVLVAVLLLAAYLIILPPLWRTQTIEDAAFDERNTLIARHRLSELKEQLQSGGLSQSLYDEQLAELKQALGDDLEITSSAQTPQTHGRWMVYVLALAIPLVSGLLYVKLGVPQAIDRVEEVAVVGSGAPDSEAINKMVEGLAAKMKANPNDGEGWLMLGRSYKVLQQYPKAVDAFANAHRLLGDKPDVMLMYADALAFANNETIDGKAAELVFKALEMEPDNLNGLWLGGMSKAQANDFMGAMLLWKKLENLLPAGSDAQKETQALLAKVASQLPKEAILSLAANSQQADSPQVATDVSVKVEVSLDAALKQAAAPTDTVFVYAQALSGPKMPLAIVRKQVSDLPLSVTLDDSTAMMPKMKLSNFKEVKLMARISKSGNAMPQTGDLIGTVGQVTVTDKNLKKIVINDKIK</sequence>
<dbReference type="GO" id="GO:0005886">
    <property type="term" value="C:plasma membrane"/>
    <property type="evidence" value="ECO:0007669"/>
    <property type="project" value="TreeGrafter"/>
</dbReference>
<gene>
    <name evidence="7" type="ORF">CRENPOLYSF1_1700006</name>
</gene>
<dbReference type="InterPro" id="IPR051263">
    <property type="entry name" value="C-type_cytochrome_biogenesis"/>
</dbReference>
<dbReference type="InterPro" id="IPR017560">
    <property type="entry name" value="Cyt_c_biogenesis_CcmI"/>
</dbReference>
<keyword evidence="3" id="KW-0201">Cytochrome c-type biogenesis</keyword>
<dbReference type="AlphaFoldDB" id="A0A1R4H4A2"/>
<dbReference type="SUPFAM" id="SSF48452">
    <property type="entry name" value="TPR-like"/>
    <property type="match status" value="1"/>
</dbReference>
<dbReference type="RefSeq" id="WP_087142802.1">
    <property type="nucleotide sequence ID" value="NZ_FUKI01000080.1"/>
</dbReference>
<dbReference type="GO" id="GO:0030313">
    <property type="term" value="C:cell envelope"/>
    <property type="evidence" value="ECO:0007669"/>
    <property type="project" value="UniProtKB-SubCell"/>
</dbReference>
<feature type="domain" description="Cytochrome c-type biogenesis protein H TPR" evidence="6">
    <location>
        <begin position="133"/>
        <end position="262"/>
    </location>
</feature>